<feature type="transmembrane region" description="Helical" evidence="1">
    <location>
        <begin position="44"/>
        <end position="65"/>
    </location>
</feature>
<name>A0A2P2M8J7_RHIMU</name>
<reference evidence="2" key="1">
    <citation type="submission" date="2018-02" db="EMBL/GenBank/DDBJ databases">
        <title>Rhizophora mucronata_Transcriptome.</title>
        <authorList>
            <person name="Meera S.P."/>
            <person name="Sreeshan A."/>
            <person name="Augustine A."/>
        </authorList>
    </citation>
    <scope>NUCLEOTIDE SEQUENCE</scope>
    <source>
        <tissue evidence="2">Leaf</tissue>
    </source>
</reference>
<dbReference type="AlphaFoldDB" id="A0A2P2M8J7"/>
<keyword evidence="1" id="KW-0812">Transmembrane</keyword>
<protein>
    <submittedName>
        <fullName evidence="2">Uncharacterized protein</fullName>
    </submittedName>
</protein>
<proteinExistence type="predicted"/>
<accession>A0A2P2M8J7</accession>
<keyword evidence="1" id="KW-0472">Membrane</keyword>
<evidence type="ECO:0000256" key="1">
    <source>
        <dbReference type="SAM" id="Phobius"/>
    </source>
</evidence>
<keyword evidence="1" id="KW-1133">Transmembrane helix</keyword>
<dbReference type="EMBL" id="GGEC01046064">
    <property type="protein sequence ID" value="MBX26548.1"/>
    <property type="molecule type" value="Transcribed_RNA"/>
</dbReference>
<sequence>MLLHFFRRTRIVHITNINRAGINLLLFSLRRRRARRIFKKRTQIYNYFPQLNSKFTLLGLIFGILGQSPSPSRP</sequence>
<evidence type="ECO:0000313" key="2">
    <source>
        <dbReference type="EMBL" id="MBX26548.1"/>
    </source>
</evidence>
<organism evidence="2">
    <name type="scientific">Rhizophora mucronata</name>
    <name type="common">Asiatic mangrove</name>
    <dbReference type="NCBI Taxonomy" id="61149"/>
    <lineage>
        <taxon>Eukaryota</taxon>
        <taxon>Viridiplantae</taxon>
        <taxon>Streptophyta</taxon>
        <taxon>Embryophyta</taxon>
        <taxon>Tracheophyta</taxon>
        <taxon>Spermatophyta</taxon>
        <taxon>Magnoliopsida</taxon>
        <taxon>eudicotyledons</taxon>
        <taxon>Gunneridae</taxon>
        <taxon>Pentapetalae</taxon>
        <taxon>rosids</taxon>
        <taxon>fabids</taxon>
        <taxon>Malpighiales</taxon>
        <taxon>Rhizophoraceae</taxon>
        <taxon>Rhizophora</taxon>
    </lineage>
</organism>